<gene>
    <name evidence="13" type="ORF">THRCLA_04413</name>
</gene>
<evidence type="ECO:0000256" key="1">
    <source>
        <dbReference type="ARBA" id="ARBA00022443"/>
    </source>
</evidence>
<dbReference type="SUPFAM" id="SSF50044">
    <property type="entry name" value="SH3-domain"/>
    <property type="match status" value="1"/>
</dbReference>
<accession>A0A1V9ZZ99</accession>
<dbReference type="PRINTS" id="PR00193">
    <property type="entry name" value="MYOSINHEAVY"/>
</dbReference>
<dbReference type="PROSITE" id="PS50002">
    <property type="entry name" value="SH3"/>
    <property type="match status" value="1"/>
</dbReference>
<proteinExistence type="inferred from homology"/>
<feature type="compositionally biased region" description="Polar residues" evidence="9">
    <location>
        <begin position="871"/>
        <end position="888"/>
    </location>
</feature>
<dbReference type="InterPro" id="IPR001452">
    <property type="entry name" value="SH3_domain"/>
</dbReference>
<dbReference type="Gene3D" id="2.30.30.40">
    <property type="entry name" value="SH3 Domains"/>
    <property type="match status" value="1"/>
</dbReference>
<keyword evidence="1 7" id="KW-0728">SH3 domain</keyword>
<dbReference type="Pfam" id="PF00784">
    <property type="entry name" value="MyTH4"/>
    <property type="match status" value="1"/>
</dbReference>
<dbReference type="InterPro" id="IPR025640">
    <property type="entry name" value="GYF_2"/>
</dbReference>
<dbReference type="Gene3D" id="1.20.120.720">
    <property type="entry name" value="Myosin VI head, motor domain, U50 subdomain"/>
    <property type="match status" value="1"/>
</dbReference>
<keyword evidence="3 8" id="KW-0067">ATP-binding</keyword>
<keyword evidence="2 8" id="KW-0547">Nucleotide-binding</keyword>
<dbReference type="OrthoDB" id="437889at2759"/>
<dbReference type="PROSITE" id="PS51456">
    <property type="entry name" value="MYOSIN_MOTOR"/>
    <property type="match status" value="1"/>
</dbReference>
<dbReference type="STRING" id="74557.A0A1V9ZZ99"/>
<dbReference type="InterPro" id="IPR036028">
    <property type="entry name" value="SH3-like_dom_sf"/>
</dbReference>
<dbReference type="Gene3D" id="1.20.58.530">
    <property type="match status" value="1"/>
</dbReference>
<dbReference type="Pfam" id="PF00063">
    <property type="entry name" value="Myosin_head"/>
    <property type="match status" value="1"/>
</dbReference>
<dbReference type="InterPro" id="IPR001611">
    <property type="entry name" value="Leu-rich_rpt"/>
</dbReference>
<dbReference type="SMART" id="SM00242">
    <property type="entry name" value="MYSc"/>
    <property type="match status" value="1"/>
</dbReference>
<comment type="similarity">
    <text evidence="8">Belongs to the TRAFAC class myosin-kinesin ATPase superfamily. Myosin family.</text>
</comment>
<evidence type="ECO:0000256" key="5">
    <source>
        <dbReference type="ARBA" id="ARBA00023175"/>
    </source>
</evidence>
<dbReference type="AlphaFoldDB" id="A0A1V9ZZ99"/>
<evidence type="ECO:0000313" key="14">
    <source>
        <dbReference type="Proteomes" id="UP000243217"/>
    </source>
</evidence>
<dbReference type="Gene3D" id="1.25.40.530">
    <property type="entry name" value="MyTH4 domain"/>
    <property type="match status" value="1"/>
</dbReference>
<dbReference type="PROSITE" id="PS51450">
    <property type="entry name" value="LRR"/>
    <property type="match status" value="1"/>
</dbReference>
<organism evidence="13 14">
    <name type="scientific">Thraustotheca clavata</name>
    <dbReference type="NCBI Taxonomy" id="74557"/>
    <lineage>
        <taxon>Eukaryota</taxon>
        <taxon>Sar</taxon>
        <taxon>Stramenopiles</taxon>
        <taxon>Oomycota</taxon>
        <taxon>Saprolegniomycetes</taxon>
        <taxon>Saprolegniales</taxon>
        <taxon>Achlyaceae</taxon>
        <taxon>Thraustotheca</taxon>
    </lineage>
</organism>
<dbReference type="Proteomes" id="UP000243217">
    <property type="component" value="Unassembled WGS sequence"/>
</dbReference>
<dbReference type="EMBL" id="JNBS01000942">
    <property type="protein sequence ID" value="OQS03289.1"/>
    <property type="molecule type" value="Genomic_DNA"/>
</dbReference>
<evidence type="ECO:0000259" key="12">
    <source>
        <dbReference type="PROSITE" id="PS51456"/>
    </source>
</evidence>
<dbReference type="CDD" id="cd00124">
    <property type="entry name" value="MYSc"/>
    <property type="match status" value="1"/>
</dbReference>
<dbReference type="GO" id="GO:0003779">
    <property type="term" value="F:actin binding"/>
    <property type="evidence" value="ECO:0007669"/>
    <property type="project" value="UniProtKB-KW"/>
</dbReference>
<feature type="region of interest" description="Disordered" evidence="9">
    <location>
        <begin position="871"/>
        <end position="896"/>
    </location>
</feature>
<evidence type="ECO:0000256" key="3">
    <source>
        <dbReference type="ARBA" id="ARBA00022840"/>
    </source>
</evidence>
<dbReference type="InterPro" id="IPR038185">
    <property type="entry name" value="MyTH4_dom_sf"/>
</dbReference>
<name>A0A1V9ZZ99_9STRA</name>
<dbReference type="Gene3D" id="3.40.850.10">
    <property type="entry name" value="Kinesin motor domain"/>
    <property type="match status" value="1"/>
</dbReference>
<evidence type="ECO:0000256" key="2">
    <source>
        <dbReference type="ARBA" id="ARBA00022741"/>
    </source>
</evidence>
<comment type="caution">
    <text evidence="13">The sequence shown here is derived from an EMBL/GenBank/DDBJ whole genome shotgun (WGS) entry which is preliminary data.</text>
</comment>
<dbReference type="PROSITE" id="PS51016">
    <property type="entry name" value="MYTH4"/>
    <property type="match status" value="1"/>
</dbReference>
<feature type="region of interest" description="Actin-binding" evidence="8">
    <location>
        <begin position="714"/>
        <end position="736"/>
    </location>
</feature>
<evidence type="ECO:0000313" key="13">
    <source>
        <dbReference type="EMBL" id="OQS03289.1"/>
    </source>
</evidence>
<dbReference type="GO" id="GO:0005524">
    <property type="term" value="F:ATP binding"/>
    <property type="evidence" value="ECO:0007669"/>
    <property type="project" value="UniProtKB-UniRule"/>
</dbReference>
<sequence>MAENRWFYADDFDKVHGPCCMNEMRELWRQGSLQIDTIVWHPNQTEWLSIGELPWFLLRLTTKDAIHACLLRRSASLKPVGSQKVMVQRKGQSVVLEKPLDVDQKNSQDSKTMQISTAGVANGSCARVKMMCPKAIAKLLCTNECPPNIHHHATIEGFHYDIDPSTCVLDVDTFTPKINESQQEEIDPENLLITRASDLSQYSDDLLQLRSGSSVPLALHVLQDRCMKNQGCSWLGSSGTCLVSIKTPHLPELQNDSCMAPSIELMAMNAYKAALEQHKSQVIILCGESGSGKSDAAKQIISQLSSLVKNESTSKIYTATQCILDAFGNAKTAKSSSSTRYCRLTSLNFHNNEIVDISTKFYLVERVRIVRQLRDENSYHIFYQLLHSEHASKYNLTTKDAFTFAQPLIGDIPGSIQNTIDSLAIIGIQDYDSVFKVVAAILHLGNITFNSLDESQAQIAEHQPLQFAAKCLGVLDKSLEEALCFNVLEIGSRHEKEMVPNDIARAYKAVEALSKLLYCQVFEKLVEQANSNGTSEALCISILDMFGFENLPINHLSQLCINYANETFKNYFFNLTSTGIKMLLEDECINTSAPLVDKIVLELLDKKPLGLFHLLDEQSRVVCGGDKQFINGIYKIKSRVLILPRNTTLKTFTIQHYASQVTYTAEGFTEANKELAHPIFTDMLSKSTLDFVQSLCTKPAGRGKSLVTDFRSQLASLIHEIAPLTPRFIHCVSPYSNAESKGFSLSKVEEQLRSMGLFRLMEMREEIFPISISHIDWVQRYHFGFAHSATPFETCKQIIAALQLSSNQIQVHSNMVFMQQPVHQALEFCRKVYLKNFTQTLERVARGYLVREKSRRLQAIDETMSWVDTTLEESSNQDDSAVGNTKAQETPEESPNCIDELRNSLQIQSHKERLESMANAAIAQLDRLALEGIRKEALEANIELSVGDEISRLVGLPQESFLKLQLSQAVQAKDMHAVVMRSIELKQLFLQVHGWMFSLEDLSLLRSPMEFANSRFYGLSWSNPKEFSDGMLKFSPKPIPISLTQLTPATSREAVRFFKGVLGYMGLRRQTTITIDEMIYKGLTMSELRAEIFVQILKQLRGTPTESLGDKAWSLLILSLAHFPPPPLLENFLAMFIQDRAKGPWANKLQKMLHERLVFGPLLQVLSSNSMAKLLDGFYQGNSHRSSLAKSFVEATHNHASIILMDFTGDTIIGTLTVVAGDQVQVLNARSQWLYVRNGNGMCGYVPGSYVRFT</sequence>
<protein>
    <submittedName>
        <fullName evidence="13">Unconventional myosin-XV-like</fullName>
    </submittedName>
</protein>
<evidence type="ECO:0000259" key="11">
    <source>
        <dbReference type="PROSITE" id="PS51016"/>
    </source>
</evidence>
<dbReference type="InterPro" id="IPR027417">
    <property type="entry name" value="P-loop_NTPase"/>
</dbReference>
<keyword evidence="14" id="KW-1185">Reference proteome</keyword>
<dbReference type="SMART" id="SM00139">
    <property type="entry name" value="MyTH4"/>
    <property type="match status" value="1"/>
</dbReference>
<dbReference type="InterPro" id="IPR035445">
    <property type="entry name" value="GYF-like_dom_sf"/>
</dbReference>
<dbReference type="PROSITE" id="PS50096">
    <property type="entry name" value="IQ"/>
    <property type="match status" value="1"/>
</dbReference>
<dbReference type="SUPFAM" id="SSF55277">
    <property type="entry name" value="GYF domain"/>
    <property type="match status" value="1"/>
</dbReference>
<evidence type="ECO:0000256" key="9">
    <source>
        <dbReference type="SAM" id="MobiDB-lite"/>
    </source>
</evidence>
<evidence type="ECO:0000256" key="4">
    <source>
        <dbReference type="ARBA" id="ARBA00023123"/>
    </source>
</evidence>
<feature type="domain" description="MyTH4" evidence="11">
    <location>
        <begin position="1034"/>
        <end position="1175"/>
    </location>
</feature>
<feature type="domain" description="Myosin motor" evidence="12">
    <location>
        <begin position="1"/>
        <end position="831"/>
    </location>
</feature>
<dbReference type="InterPro" id="IPR001609">
    <property type="entry name" value="Myosin_head_motor_dom-like"/>
</dbReference>
<keyword evidence="4 8" id="KW-0518">Myosin</keyword>
<dbReference type="Gene3D" id="3.30.1490.40">
    <property type="match status" value="1"/>
</dbReference>
<keyword evidence="5 8" id="KW-0505">Motor protein</keyword>
<dbReference type="PANTHER" id="PTHR13140:SF861">
    <property type="entry name" value="LEUCINE ZIPPER HOMEOBOX-ASSOCIATED DOMAIN-CONTAINING PROTEIN"/>
    <property type="match status" value="1"/>
</dbReference>
<dbReference type="SUPFAM" id="SSF52540">
    <property type="entry name" value="P-loop containing nucleoside triphosphate hydrolases"/>
    <property type="match status" value="1"/>
</dbReference>
<dbReference type="GO" id="GO:0003774">
    <property type="term" value="F:cytoskeletal motor activity"/>
    <property type="evidence" value="ECO:0007669"/>
    <property type="project" value="UniProtKB-UniRule"/>
</dbReference>
<dbReference type="InterPro" id="IPR036961">
    <property type="entry name" value="Kinesin_motor_dom_sf"/>
</dbReference>
<dbReference type="Pfam" id="PF14237">
    <property type="entry name" value="GYF_2"/>
    <property type="match status" value="1"/>
</dbReference>
<feature type="domain" description="SH3" evidence="10">
    <location>
        <begin position="1188"/>
        <end position="1254"/>
    </location>
</feature>
<dbReference type="InterPro" id="IPR000857">
    <property type="entry name" value="MyTH4_dom"/>
</dbReference>
<evidence type="ECO:0000256" key="6">
    <source>
        <dbReference type="ARBA" id="ARBA00023203"/>
    </source>
</evidence>
<feature type="binding site" evidence="8">
    <location>
        <begin position="287"/>
        <end position="294"/>
    </location>
    <ligand>
        <name>ATP</name>
        <dbReference type="ChEBI" id="CHEBI:30616"/>
    </ligand>
</feature>
<reference evidence="13 14" key="1">
    <citation type="journal article" date="2014" name="Genome Biol. Evol.">
        <title>The secreted proteins of Achlya hypogyna and Thraustotheca clavata identify the ancestral oomycete secretome and reveal gene acquisitions by horizontal gene transfer.</title>
        <authorList>
            <person name="Misner I."/>
            <person name="Blouin N."/>
            <person name="Leonard G."/>
            <person name="Richards T.A."/>
            <person name="Lane C.E."/>
        </authorList>
    </citation>
    <scope>NUCLEOTIDE SEQUENCE [LARGE SCALE GENOMIC DNA]</scope>
    <source>
        <strain evidence="13 14">ATCC 34112</strain>
    </source>
</reference>
<evidence type="ECO:0000256" key="7">
    <source>
        <dbReference type="PROSITE-ProRule" id="PRU00192"/>
    </source>
</evidence>
<evidence type="ECO:0000259" key="10">
    <source>
        <dbReference type="PROSITE" id="PS50002"/>
    </source>
</evidence>
<dbReference type="PANTHER" id="PTHR13140">
    <property type="entry name" value="MYOSIN"/>
    <property type="match status" value="1"/>
</dbReference>
<dbReference type="Gene3D" id="1.20.5.4820">
    <property type="match status" value="1"/>
</dbReference>
<dbReference type="Gene3D" id="1.10.10.820">
    <property type="match status" value="1"/>
</dbReference>
<keyword evidence="6 8" id="KW-0009">Actin-binding</keyword>
<evidence type="ECO:0000256" key="8">
    <source>
        <dbReference type="PROSITE-ProRule" id="PRU00782"/>
    </source>
</evidence>
<dbReference type="GO" id="GO:0016459">
    <property type="term" value="C:myosin complex"/>
    <property type="evidence" value="ECO:0007669"/>
    <property type="project" value="UniProtKB-KW"/>
</dbReference>